<feature type="domain" description="N-acetyltransferase" evidence="7">
    <location>
        <begin position="173"/>
        <end position="328"/>
    </location>
</feature>
<dbReference type="InterPro" id="IPR016181">
    <property type="entry name" value="Acyl_CoA_acyltransferase"/>
</dbReference>
<dbReference type="GO" id="GO:0009252">
    <property type="term" value="P:peptidoglycan biosynthetic process"/>
    <property type="evidence" value="ECO:0007669"/>
    <property type="project" value="UniProtKB-KW"/>
</dbReference>
<dbReference type="Proteomes" id="UP000176952">
    <property type="component" value="Unassembled WGS sequence"/>
</dbReference>
<reference evidence="8 9" key="1">
    <citation type="journal article" date="2016" name="Nat. Commun.">
        <title>Thousands of microbial genomes shed light on interconnected biogeochemical processes in an aquifer system.</title>
        <authorList>
            <person name="Anantharaman K."/>
            <person name="Brown C.T."/>
            <person name="Hug L.A."/>
            <person name="Sharon I."/>
            <person name="Castelle C.J."/>
            <person name="Probst A.J."/>
            <person name="Thomas B.C."/>
            <person name="Singh A."/>
            <person name="Wilkins M.J."/>
            <person name="Karaoz U."/>
            <person name="Brodie E.L."/>
            <person name="Williams K.H."/>
            <person name="Hubbard S.S."/>
            <person name="Banfield J.F."/>
        </authorList>
    </citation>
    <scope>NUCLEOTIDE SEQUENCE [LARGE SCALE GENOMIC DNA]</scope>
</reference>
<evidence type="ECO:0000256" key="2">
    <source>
        <dbReference type="ARBA" id="ARBA00022679"/>
    </source>
</evidence>
<dbReference type="PROSITE" id="PS51186">
    <property type="entry name" value="GNAT"/>
    <property type="match status" value="1"/>
</dbReference>
<dbReference type="GO" id="GO:0008360">
    <property type="term" value="P:regulation of cell shape"/>
    <property type="evidence" value="ECO:0007669"/>
    <property type="project" value="UniProtKB-KW"/>
</dbReference>
<gene>
    <name evidence="8" type="ORF">A3F54_04305</name>
</gene>
<sequence>MKTLAPITDQNVWEDFVRAQKPHSFLHSWKWGQQYEQSGSRIFRFGVYEEGGMLAAVALFIYIPARRGAFLLCPHGPVFSAGVTPQEILSLLVAAAEKQARELGCAFIRVCPLLADTPENKKIFQGLGFQAAPIHMHPELAWMLNITKPEDELLRGMRKTTRYLIRKTEKQGVTIEMSTDVADFAKFWPVYEETFKRQKFTPFSQKYLRQEFELFAEDDAAALFFARYEGEIIAASMIIFYGNAVFYHHSGSVHRFEKMNGSYLLQWRVIQEAKRRGCEMYNFWGIAPDNVPKHPWAGLSLFKKGFGGFAEKYVPAQDKKLSAKYYLNFVVESVRRRRRGF</sequence>
<keyword evidence="4" id="KW-0573">Peptidoglycan synthesis</keyword>
<dbReference type="InterPro" id="IPR003447">
    <property type="entry name" value="FEMABX"/>
</dbReference>
<accession>A0A1G2BA17</accession>
<evidence type="ECO:0000256" key="4">
    <source>
        <dbReference type="ARBA" id="ARBA00022984"/>
    </source>
</evidence>
<dbReference type="InterPro" id="IPR050644">
    <property type="entry name" value="PG_Glycine_Bridge_Synth"/>
</dbReference>
<protein>
    <recommendedName>
        <fullName evidence="7">N-acetyltransferase domain-containing protein</fullName>
    </recommendedName>
</protein>
<dbReference type="Gene3D" id="3.40.630.30">
    <property type="match status" value="2"/>
</dbReference>
<dbReference type="PROSITE" id="PS51191">
    <property type="entry name" value="FEMABX"/>
    <property type="match status" value="1"/>
</dbReference>
<evidence type="ECO:0000259" key="7">
    <source>
        <dbReference type="PROSITE" id="PS51186"/>
    </source>
</evidence>
<evidence type="ECO:0000256" key="1">
    <source>
        <dbReference type="ARBA" id="ARBA00009943"/>
    </source>
</evidence>
<evidence type="ECO:0000256" key="6">
    <source>
        <dbReference type="ARBA" id="ARBA00023316"/>
    </source>
</evidence>
<proteinExistence type="inferred from homology"/>
<comment type="similarity">
    <text evidence="1">Belongs to the FemABX family.</text>
</comment>
<dbReference type="InterPro" id="IPR038740">
    <property type="entry name" value="BioF2-like_GNAT_dom"/>
</dbReference>
<evidence type="ECO:0000256" key="5">
    <source>
        <dbReference type="ARBA" id="ARBA00023315"/>
    </source>
</evidence>
<evidence type="ECO:0000313" key="9">
    <source>
        <dbReference type="Proteomes" id="UP000176952"/>
    </source>
</evidence>
<dbReference type="AlphaFoldDB" id="A0A1G2BA17"/>
<dbReference type="PANTHER" id="PTHR36174:SF1">
    <property type="entry name" value="LIPID II:GLYCINE GLYCYLTRANSFERASE"/>
    <property type="match status" value="1"/>
</dbReference>
<dbReference type="InterPro" id="IPR000182">
    <property type="entry name" value="GNAT_dom"/>
</dbReference>
<dbReference type="EMBL" id="MHKD01000004">
    <property type="protein sequence ID" value="OGY85120.1"/>
    <property type="molecule type" value="Genomic_DNA"/>
</dbReference>
<keyword evidence="5" id="KW-0012">Acyltransferase</keyword>
<dbReference type="STRING" id="1798542.A3F54_04305"/>
<dbReference type="GO" id="GO:0016747">
    <property type="term" value="F:acyltransferase activity, transferring groups other than amino-acyl groups"/>
    <property type="evidence" value="ECO:0007669"/>
    <property type="project" value="InterPro"/>
</dbReference>
<keyword evidence="6" id="KW-0961">Cell wall biogenesis/degradation</keyword>
<organism evidence="8 9">
    <name type="scientific">Candidatus Kerfeldbacteria bacterium RIFCSPHIGHO2_12_FULL_48_17</name>
    <dbReference type="NCBI Taxonomy" id="1798542"/>
    <lineage>
        <taxon>Bacteria</taxon>
        <taxon>Candidatus Kerfeldiibacteriota</taxon>
    </lineage>
</organism>
<comment type="caution">
    <text evidence="8">The sequence shown here is derived from an EMBL/GenBank/DDBJ whole genome shotgun (WGS) entry which is preliminary data.</text>
</comment>
<evidence type="ECO:0000313" key="8">
    <source>
        <dbReference type="EMBL" id="OGY85120.1"/>
    </source>
</evidence>
<keyword evidence="3" id="KW-0133">Cell shape</keyword>
<dbReference type="GO" id="GO:0071555">
    <property type="term" value="P:cell wall organization"/>
    <property type="evidence" value="ECO:0007669"/>
    <property type="project" value="UniProtKB-KW"/>
</dbReference>
<evidence type="ECO:0000256" key="3">
    <source>
        <dbReference type="ARBA" id="ARBA00022960"/>
    </source>
</evidence>
<name>A0A1G2BA17_9BACT</name>
<keyword evidence="2" id="KW-0808">Transferase</keyword>
<dbReference type="SUPFAM" id="SSF55729">
    <property type="entry name" value="Acyl-CoA N-acyltransferases (Nat)"/>
    <property type="match status" value="2"/>
</dbReference>
<dbReference type="Pfam" id="PF13480">
    <property type="entry name" value="Acetyltransf_6"/>
    <property type="match status" value="1"/>
</dbReference>
<dbReference type="GO" id="GO:0016755">
    <property type="term" value="F:aminoacyltransferase activity"/>
    <property type="evidence" value="ECO:0007669"/>
    <property type="project" value="InterPro"/>
</dbReference>
<dbReference type="PANTHER" id="PTHR36174">
    <property type="entry name" value="LIPID II:GLYCINE GLYCYLTRANSFERASE"/>
    <property type="match status" value="1"/>
</dbReference>